<dbReference type="OrthoDB" id="5196645at2"/>
<feature type="chain" id="PRO_5039338923" description="GmrSD restriction endonucleases C-terminal domain-containing protein" evidence="1">
    <location>
        <begin position="25"/>
        <end position="218"/>
    </location>
</feature>
<dbReference type="Pfam" id="PF07510">
    <property type="entry name" value="GmrSD_C"/>
    <property type="match status" value="1"/>
</dbReference>
<keyword evidence="4" id="KW-1185">Reference proteome</keyword>
<dbReference type="PANTHER" id="PTHR24094:SF15">
    <property type="entry name" value="AMP-DEPENDENT SYNTHETASE_LIGASE DOMAIN-CONTAINING PROTEIN-RELATED"/>
    <property type="match status" value="1"/>
</dbReference>
<dbReference type="InterPro" id="IPR011089">
    <property type="entry name" value="GmrSD_C"/>
</dbReference>
<protein>
    <recommendedName>
        <fullName evidence="2">GmrSD restriction endonucleases C-terminal domain-containing protein</fullName>
    </recommendedName>
</protein>
<dbReference type="Proteomes" id="UP000198226">
    <property type="component" value="Chromosome I"/>
</dbReference>
<organism evidence="3 4">
    <name type="scientific">Micromonospora rifamycinica</name>
    <dbReference type="NCBI Taxonomy" id="291594"/>
    <lineage>
        <taxon>Bacteria</taxon>
        <taxon>Bacillati</taxon>
        <taxon>Actinomycetota</taxon>
        <taxon>Actinomycetes</taxon>
        <taxon>Micromonosporales</taxon>
        <taxon>Micromonosporaceae</taxon>
        <taxon>Micromonospora</taxon>
    </lineage>
</organism>
<evidence type="ECO:0000256" key="1">
    <source>
        <dbReference type="SAM" id="SignalP"/>
    </source>
</evidence>
<dbReference type="AlphaFoldDB" id="A0A125Q1D1"/>
<evidence type="ECO:0000313" key="4">
    <source>
        <dbReference type="Proteomes" id="UP000198226"/>
    </source>
</evidence>
<keyword evidence="1" id="KW-0732">Signal</keyword>
<dbReference type="PANTHER" id="PTHR24094">
    <property type="entry name" value="SECRETED PROTEIN"/>
    <property type="match status" value="1"/>
</dbReference>
<feature type="domain" description="GmrSD restriction endonucleases C-terminal" evidence="2">
    <location>
        <begin position="93"/>
        <end position="201"/>
    </location>
</feature>
<dbReference type="EMBL" id="LT607752">
    <property type="protein sequence ID" value="SCG36324.1"/>
    <property type="molecule type" value="Genomic_DNA"/>
</dbReference>
<feature type="signal peptide" evidence="1">
    <location>
        <begin position="1"/>
        <end position="24"/>
    </location>
</feature>
<gene>
    <name evidence="3" type="ORF">GA0070623_0189</name>
</gene>
<name>A0A125Q1D1_9ACTN</name>
<sequence length="218" mass="23279">MNRRLRAATTILVTALATTGPAHPAEAAGYSAPLTTAVAGLAVAAENRTGYSRDLFPHWIDADGDGCTTRNEVLLAEAVSAPTVTGTCTLTGGRWYSYYDDASWTATGDLDIDHMVPLAEAWDSGARTWSTSRRQAYANDLGDSRALAAVTDNVNQAKGDQDPAGWLPPYAAARCRYVTEWVATKIRWRLTVDNAEKSALTGLTGGCPNITVSVTYAY</sequence>
<dbReference type="RefSeq" id="WP_067309339.1">
    <property type="nucleotide sequence ID" value="NZ_LRMV01000075.1"/>
</dbReference>
<evidence type="ECO:0000259" key="2">
    <source>
        <dbReference type="Pfam" id="PF07510"/>
    </source>
</evidence>
<accession>A0A125Q1D1</accession>
<proteinExistence type="predicted"/>
<reference evidence="4" key="1">
    <citation type="submission" date="2016-06" db="EMBL/GenBank/DDBJ databases">
        <authorList>
            <person name="Varghese N."/>
            <person name="Submissions Spin"/>
        </authorList>
    </citation>
    <scope>NUCLEOTIDE SEQUENCE [LARGE SCALE GENOMIC DNA]</scope>
    <source>
        <strain evidence="4">DSM 44983</strain>
    </source>
</reference>
<evidence type="ECO:0000313" key="3">
    <source>
        <dbReference type="EMBL" id="SCG36324.1"/>
    </source>
</evidence>